<dbReference type="RefSeq" id="WP_075135483.1">
    <property type="nucleotide sequence ID" value="NZ_MSIF01000013.1"/>
</dbReference>
<dbReference type="OrthoDB" id="273614at2"/>
<keyword evidence="1 4" id="KW-0808">Transferase</keyword>
<dbReference type="InterPro" id="IPR000182">
    <property type="entry name" value="GNAT_dom"/>
</dbReference>
<dbReference type="GO" id="GO:0016747">
    <property type="term" value="F:acyltransferase activity, transferring groups other than amino-acyl groups"/>
    <property type="evidence" value="ECO:0007669"/>
    <property type="project" value="InterPro"/>
</dbReference>
<name>A0A7Z0WJ50_9PSEU</name>
<evidence type="ECO:0000256" key="2">
    <source>
        <dbReference type="ARBA" id="ARBA00023315"/>
    </source>
</evidence>
<feature type="domain" description="N-acetyltransferase" evidence="3">
    <location>
        <begin position="4"/>
        <end position="163"/>
    </location>
</feature>
<dbReference type="AlphaFoldDB" id="A0A7Z0WJ50"/>
<comment type="caution">
    <text evidence="4">The sequence shown here is derived from an EMBL/GenBank/DDBJ whole genome shotgun (WGS) entry which is preliminary data.</text>
</comment>
<evidence type="ECO:0000256" key="1">
    <source>
        <dbReference type="ARBA" id="ARBA00022679"/>
    </source>
</evidence>
<dbReference type="CDD" id="cd04301">
    <property type="entry name" value="NAT_SF"/>
    <property type="match status" value="1"/>
</dbReference>
<evidence type="ECO:0000313" key="5">
    <source>
        <dbReference type="Proteomes" id="UP000185696"/>
    </source>
</evidence>
<dbReference type="Pfam" id="PF00583">
    <property type="entry name" value="Acetyltransf_1"/>
    <property type="match status" value="1"/>
</dbReference>
<dbReference type="InterPro" id="IPR016181">
    <property type="entry name" value="Acyl_CoA_acyltransferase"/>
</dbReference>
<dbReference type="PANTHER" id="PTHR43877:SF2">
    <property type="entry name" value="AMINOALKYLPHOSPHONATE N-ACETYLTRANSFERASE-RELATED"/>
    <property type="match status" value="1"/>
</dbReference>
<sequence>MGEVTVRRASADEVPLAGELTYQAYLDGGFTTADDPYAAHLADAAPRFGGAELLVAVDADGTVLGTVTVAPPGSSMINLAGPDELEFRMLAVSPAARGRGVGEALVRAVLDRAGELGLPAVVLSSQPDMAAAHRLYRRFGFRRTPDRDWSPVPGETLVTFRLER</sequence>
<accession>A0A7Z0WJ50</accession>
<reference evidence="4 5" key="1">
    <citation type="submission" date="2016-12" db="EMBL/GenBank/DDBJ databases">
        <title>The draft genome sequence of Actinophytocola xinjiangensis.</title>
        <authorList>
            <person name="Wang W."/>
            <person name="Yuan L."/>
        </authorList>
    </citation>
    <scope>NUCLEOTIDE SEQUENCE [LARGE SCALE GENOMIC DNA]</scope>
    <source>
        <strain evidence="4 5">CGMCC 4.4663</strain>
    </source>
</reference>
<dbReference type="EMBL" id="MSIF01000013">
    <property type="protein sequence ID" value="OLF08179.1"/>
    <property type="molecule type" value="Genomic_DNA"/>
</dbReference>
<evidence type="ECO:0000259" key="3">
    <source>
        <dbReference type="PROSITE" id="PS51186"/>
    </source>
</evidence>
<protein>
    <submittedName>
        <fullName evidence="4">GNAT family N-acetyltransferase</fullName>
    </submittedName>
</protein>
<dbReference type="Proteomes" id="UP000185696">
    <property type="component" value="Unassembled WGS sequence"/>
</dbReference>
<proteinExistence type="predicted"/>
<dbReference type="InterPro" id="IPR050832">
    <property type="entry name" value="Bact_Acetyltransf"/>
</dbReference>
<keyword evidence="5" id="KW-1185">Reference proteome</keyword>
<dbReference type="PROSITE" id="PS51186">
    <property type="entry name" value="GNAT"/>
    <property type="match status" value="1"/>
</dbReference>
<dbReference type="Gene3D" id="3.40.630.30">
    <property type="match status" value="1"/>
</dbReference>
<dbReference type="PANTHER" id="PTHR43877">
    <property type="entry name" value="AMINOALKYLPHOSPHONATE N-ACETYLTRANSFERASE-RELATED-RELATED"/>
    <property type="match status" value="1"/>
</dbReference>
<keyword evidence="2" id="KW-0012">Acyltransferase</keyword>
<dbReference type="SUPFAM" id="SSF55729">
    <property type="entry name" value="Acyl-CoA N-acyltransferases (Nat)"/>
    <property type="match status" value="1"/>
</dbReference>
<gene>
    <name evidence="4" type="ORF">BLA60_25340</name>
</gene>
<evidence type="ECO:0000313" key="4">
    <source>
        <dbReference type="EMBL" id="OLF08179.1"/>
    </source>
</evidence>
<organism evidence="4 5">
    <name type="scientific">Actinophytocola xinjiangensis</name>
    <dbReference type="NCBI Taxonomy" id="485602"/>
    <lineage>
        <taxon>Bacteria</taxon>
        <taxon>Bacillati</taxon>
        <taxon>Actinomycetota</taxon>
        <taxon>Actinomycetes</taxon>
        <taxon>Pseudonocardiales</taxon>
        <taxon>Pseudonocardiaceae</taxon>
    </lineage>
</organism>